<proteinExistence type="predicted"/>
<keyword evidence="4" id="KW-1185">Reference proteome</keyword>
<dbReference type="Gene3D" id="2.60.40.10">
    <property type="entry name" value="Immunoglobulins"/>
    <property type="match status" value="1"/>
</dbReference>
<feature type="chain" id="PRO_5034249063" evidence="2">
    <location>
        <begin position="24"/>
        <end position="169"/>
    </location>
</feature>
<organism evidence="3 4">
    <name type="scientific">Cyprinus carpio</name>
    <name type="common">Common carp</name>
    <dbReference type="NCBI Taxonomy" id="7962"/>
    <lineage>
        <taxon>Eukaryota</taxon>
        <taxon>Metazoa</taxon>
        <taxon>Chordata</taxon>
        <taxon>Craniata</taxon>
        <taxon>Vertebrata</taxon>
        <taxon>Euteleostomi</taxon>
        <taxon>Actinopterygii</taxon>
        <taxon>Neopterygii</taxon>
        <taxon>Teleostei</taxon>
        <taxon>Ostariophysi</taxon>
        <taxon>Cypriniformes</taxon>
        <taxon>Cyprinidae</taxon>
        <taxon>Cyprininae</taxon>
        <taxon>Cyprinus</taxon>
    </lineage>
</organism>
<reference evidence="3" key="1">
    <citation type="submission" date="2025-08" db="UniProtKB">
        <authorList>
            <consortium name="Ensembl"/>
        </authorList>
    </citation>
    <scope>IDENTIFICATION</scope>
</reference>
<evidence type="ECO:0000313" key="4">
    <source>
        <dbReference type="Proteomes" id="UP000694427"/>
    </source>
</evidence>
<sequence>MMKMFPALAFCCLCCSRLVGVFGDTVTVKSVSVLEGHSFTLHYDFNEMMSDDLILLRFEYENTLIVQIDVLGFITVYDDVLDGRFRDRVKVDHQTGSLNITNITTQHAGLYKLWSNTVSKIFSLTVYEVHVSCCDTVEAVMRLVVTALMGVAAAAAAVLLVSDVRSSRR</sequence>
<dbReference type="AlphaFoldDB" id="A0A8C1KPQ6"/>
<dbReference type="Proteomes" id="UP000694427">
    <property type="component" value="Unplaced"/>
</dbReference>
<dbReference type="PANTHER" id="PTHR21063:SF4">
    <property type="entry name" value="CD48 ANTIGEN-RELATED"/>
    <property type="match status" value="1"/>
</dbReference>
<evidence type="ECO:0000256" key="2">
    <source>
        <dbReference type="SAM" id="SignalP"/>
    </source>
</evidence>
<feature type="signal peptide" evidence="2">
    <location>
        <begin position="1"/>
        <end position="23"/>
    </location>
</feature>
<keyword evidence="1" id="KW-1133">Transmembrane helix</keyword>
<keyword evidence="2" id="KW-0732">Signal</keyword>
<name>A0A8C1KPQ6_CYPCA</name>
<dbReference type="PANTHER" id="PTHR21063">
    <property type="entry name" value="LFA-3"/>
    <property type="match status" value="1"/>
</dbReference>
<accession>A0A8C1KPQ6</accession>
<feature type="transmembrane region" description="Helical" evidence="1">
    <location>
        <begin position="139"/>
        <end position="161"/>
    </location>
</feature>
<keyword evidence="1" id="KW-0812">Transmembrane</keyword>
<dbReference type="SUPFAM" id="SSF48726">
    <property type="entry name" value="Immunoglobulin"/>
    <property type="match status" value="1"/>
</dbReference>
<evidence type="ECO:0000313" key="3">
    <source>
        <dbReference type="Ensembl" id="ENSCCRP00010048504.1"/>
    </source>
</evidence>
<dbReference type="InterPro" id="IPR036179">
    <property type="entry name" value="Ig-like_dom_sf"/>
</dbReference>
<keyword evidence="1" id="KW-0472">Membrane</keyword>
<reference evidence="3" key="2">
    <citation type="submission" date="2025-09" db="UniProtKB">
        <authorList>
            <consortium name="Ensembl"/>
        </authorList>
    </citation>
    <scope>IDENTIFICATION</scope>
</reference>
<evidence type="ECO:0000256" key="1">
    <source>
        <dbReference type="SAM" id="Phobius"/>
    </source>
</evidence>
<protein>
    <submittedName>
        <fullName evidence="3">Uncharacterized protein</fullName>
    </submittedName>
</protein>
<dbReference type="Ensembl" id="ENSCCRT00010053162.1">
    <property type="protein sequence ID" value="ENSCCRP00010048504.1"/>
    <property type="gene ID" value="ENSCCRG00010020519.1"/>
</dbReference>
<dbReference type="InterPro" id="IPR013783">
    <property type="entry name" value="Ig-like_fold"/>
</dbReference>